<dbReference type="Gene3D" id="3.40.50.1440">
    <property type="entry name" value="Tubulin/FtsZ, GTPase domain"/>
    <property type="match status" value="1"/>
</dbReference>
<keyword evidence="11" id="KW-0966">Cell projection</keyword>
<evidence type="ECO:0000256" key="12">
    <source>
        <dbReference type="ARBA" id="ARBA00030594"/>
    </source>
</evidence>
<dbReference type="Gene3D" id="1.20.58.360">
    <property type="entry name" value="Shigella T3SS effector IpaH defines"/>
    <property type="match status" value="1"/>
</dbReference>
<dbReference type="AlphaFoldDB" id="A0A2R5GF25"/>
<comment type="caution">
    <text evidence="16">The sequence shown here is derived from an EMBL/GenBank/DDBJ whole genome shotgun (WGS) entry which is preliminary data.</text>
</comment>
<comment type="subcellular location">
    <subcellularLocation>
        <location evidence="3">Cell projection</location>
        <location evidence="3">Cilium</location>
    </subcellularLocation>
    <subcellularLocation>
        <location evidence="1">Cytoplasm</location>
        <location evidence="1">Cytoskeleton</location>
        <location evidence="1">Microtubule organizing center</location>
        <location evidence="1">Centrosome</location>
        <location evidence="1">Centriole</location>
    </subcellularLocation>
    <subcellularLocation>
        <location evidence="2">Nucleus</location>
    </subcellularLocation>
</comment>
<dbReference type="Pfam" id="PF00091">
    <property type="entry name" value="Tubulin"/>
    <property type="match status" value="1"/>
</dbReference>
<keyword evidence="10" id="KW-0539">Nucleus</keyword>
<feature type="compositionally biased region" description="Low complexity" evidence="14">
    <location>
        <begin position="961"/>
        <end position="971"/>
    </location>
</feature>
<evidence type="ECO:0000313" key="17">
    <source>
        <dbReference type="Proteomes" id="UP000241890"/>
    </source>
</evidence>
<dbReference type="InParanoid" id="A0A2R5GF25"/>
<accession>A0A2R5GF25</accession>
<evidence type="ECO:0000256" key="10">
    <source>
        <dbReference type="ARBA" id="ARBA00023242"/>
    </source>
</evidence>
<dbReference type="GO" id="GO:0005814">
    <property type="term" value="C:centriole"/>
    <property type="evidence" value="ECO:0007669"/>
    <property type="project" value="UniProtKB-SubCell"/>
</dbReference>
<dbReference type="PROSITE" id="PS00227">
    <property type="entry name" value="TUBULIN"/>
    <property type="match status" value="1"/>
</dbReference>
<evidence type="ECO:0000256" key="6">
    <source>
        <dbReference type="ARBA" id="ARBA00022701"/>
    </source>
</evidence>
<dbReference type="GO" id="GO:0005525">
    <property type="term" value="F:GTP binding"/>
    <property type="evidence" value="ECO:0007669"/>
    <property type="project" value="UniProtKB-KW"/>
</dbReference>
<keyword evidence="8" id="KW-0970">Cilium biogenesis/degradation</keyword>
<evidence type="ECO:0000256" key="11">
    <source>
        <dbReference type="ARBA" id="ARBA00023273"/>
    </source>
</evidence>
<keyword evidence="17" id="KW-1185">Reference proteome</keyword>
<dbReference type="GO" id="GO:0007017">
    <property type="term" value="P:microtubule-based process"/>
    <property type="evidence" value="ECO:0007669"/>
    <property type="project" value="InterPro"/>
</dbReference>
<dbReference type="PROSITE" id="PS52053">
    <property type="entry name" value="NEL"/>
    <property type="match status" value="1"/>
</dbReference>
<feature type="compositionally biased region" description="Polar residues" evidence="14">
    <location>
        <begin position="951"/>
        <end position="960"/>
    </location>
</feature>
<sequence>MDLDNLLRELVTRALAAGDPFAGTWMAADRRRDGFATETRRLLTASSPTPEGADEEVCCCCHPSKWEPYVTTDEDEPVSLSLTPVWCYNLDNRFSCRLDTVWVRSMDCLIYLGACAIVTPIALVTTPFCIPSIPDDDEEACAIHCRSGQEIHFSSGMADCAASTTALLLTLPICPLLCVTPIGLGVLRAIQGTSGLALHTGRKAFEALTCSKYGSVGEALAPLSETSQVREELAKAVIHWDPRHHAISVSHPRRGYVKLAILDNLPPLRVHSSLLLMVTELDPGEIQDGLYVRNDLVIIPEPRSTTPEDDLALPDGLCVDGNALVARLTVTSFGRKMRFKKDLVLRLENTEPFHLPDDMIVEGNLNCSTCSALAGLPSSWTSTKSLNLSGCNALETLPPGLSLVEGNLVLIECISLTSLPEGLTVKGDLVLHGCTALEALPEDLTVTGNILAINCRSLRTVPASLRCLGFEFNLSGCTALFSLPLEPFQQPRGNYLMVNVADTSIVGNELEQLQNVENANVRFFVGHFASEEGSNAIELSTLYDVAREFDVQAIDLEKYIDAAYVYGVLKFLGMLLSSSEFKNEDYRDDLKARVKEILETIIADPISRDEIVIRMLDATDACADKPIWALGQMQLVVAISHARGDRAKLRELGRSIMRLNIVHEHVESYINSLNRAVDDVCVYLRFEIALREPLGLPVSSKEMLYANHVQVSDADIDKAKKAALAIPEEKFEAWLAAWPEWQRQGRLEKIVPYLELPRFASEVDPQAITSATNLLGDVITDPIYVLPDTSNVWSYNDFCAHWVRTGLDFSNASTDFAAAQRLQDTKPTTAESPRRASLAPRRVSLRAGTDASAARRRSSRMSEVIDDTLSTVLMRAMSTWLPSSASSVIGSSAAPTPEATFSRDADAQLSDSLHVRCAMAAVVSVQIGQCGNQLGEAVLDALHATCIKGNVQDSTPPRTESSSSSSSLSSSAFSNARDAQIRAFISARRRREVFFHANSKLDEQEEIVLEELRRDTDASSRKPPRLPDRRVARAVLVDMEPRVVDSCVARRGLWRYAPGRRLTFEGGSGNNWAQGFVQNGPLVASRCVEMLRREAEAADSLSGFLLMQSVAGGTGSGVGSHVTQVLRDEFPGASVANVVVWPHKLGEVVVQNYNAILTLAELQHTSHGIINLFNDEARAVCQRALRVERPEMQHLNRVLARDLCASALIPNSASIADPVHAALARANRMFAVDAYMHEYARAGLERDSIRESLIRVQQLAQDYDTAVGPDT</sequence>
<dbReference type="GO" id="GO:0030030">
    <property type="term" value="P:cell projection organization"/>
    <property type="evidence" value="ECO:0007669"/>
    <property type="project" value="UniProtKB-KW"/>
</dbReference>
<dbReference type="EMBL" id="BEYU01000040">
    <property type="protein sequence ID" value="GBG28338.1"/>
    <property type="molecule type" value="Genomic_DNA"/>
</dbReference>
<reference evidence="16 17" key="1">
    <citation type="submission" date="2017-12" db="EMBL/GenBank/DDBJ databases">
        <title>Sequencing, de novo assembly and annotation of complete genome of a new Thraustochytrid species, strain FCC1311.</title>
        <authorList>
            <person name="Sedici K."/>
            <person name="Godart F."/>
            <person name="Aiese Cigliano R."/>
            <person name="Sanseverino W."/>
            <person name="Barakat M."/>
            <person name="Ortet P."/>
            <person name="Marechal E."/>
            <person name="Cagnac O."/>
            <person name="Amato A."/>
        </authorList>
    </citation>
    <scope>NUCLEOTIDE SEQUENCE [LARGE SCALE GENOMIC DNA]</scope>
</reference>
<dbReference type="OrthoDB" id="10250004at2759"/>
<evidence type="ECO:0000256" key="5">
    <source>
        <dbReference type="ARBA" id="ARBA00014184"/>
    </source>
</evidence>
<evidence type="ECO:0000256" key="8">
    <source>
        <dbReference type="ARBA" id="ARBA00022794"/>
    </source>
</evidence>
<organism evidence="16 17">
    <name type="scientific">Hondaea fermentalgiana</name>
    <dbReference type="NCBI Taxonomy" id="2315210"/>
    <lineage>
        <taxon>Eukaryota</taxon>
        <taxon>Sar</taxon>
        <taxon>Stramenopiles</taxon>
        <taxon>Bigyra</taxon>
        <taxon>Labyrinthulomycetes</taxon>
        <taxon>Thraustochytrida</taxon>
        <taxon>Thraustochytriidae</taxon>
        <taxon>Hondaea</taxon>
    </lineage>
</organism>
<evidence type="ECO:0000256" key="13">
    <source>
        <dbReference type="ARBA" id="ARBA00046149"/>
    </source>
</evidence>
<dbReference type="InterPro" id="IPR036525">
    <property type="entry name" value="Tubulin/FtsZ_GTPase_sf"/>
</dbReference>
<proteinExistence type="inferred from homology"/>
<dbReference type="Pfam" id="PF14496">
    <property type="entry name" value="NEL"/>
    <property type="match status" value="1"/>
</dbReference>
<evidence type="ECO:0000256" key="1">
    <source>
        <dbReference type="ARBA" id="ARBA00004114"/>
    </source>
</evidence>
<dbReference type="InterPro" id="IPR000217">
    <property type="entry name" value="Tubulin"/>
</dbReference>
<feature type="region of interest" description="Disordered" evidence="14">
    <location>
        <begin position="821"/>
        <end position="859"/>
    </location>
</feature>
<dbReference type="PANTHER" id="PTHR11588">
    <property type="entry name" value="TUBULIN"/>
    <property type="match status" value="1"/>
</dbReference>
<dbReference type="GO" id="GO:0005874">
    <property type="term" value="C:microtubule"/>
    <property type="evidence" value="ECO:0007669"/>
    <property type="project" value="UniProtKB-KW"/>
</dbReference>
<dbReference type="SMART" id="SM00864">
    <property type="entry name" value="Tubulin"/>
    <property type="match status" value="1"/>
</dbReference>
<name>A0A2R5GF25_9STRA</name>
<dbReference type="InterPro" id="IPR017975">
    <property type="entry name" value="Tubulin_CS"/>
</dbReference>
<protein>
    <recommendedName>
        <fullName evidence="5">Tubulin delta chain</fullName>
    </recommendedName>
    <alternativeName>
        <fullName evidence="12">Delta-tubulin</fullName>
    </alternativeName>
</protein>
<dbReference type="PRINTS" id="PR01161">
    <property type="entry name" value="TUBULIN"/>
</dbReference>
<feature type="domain" description="NEL" evidence="15">
    <location>
        <begin position="530"/>
        <end position="825"/>
    </location>
</feature>
<dbReference type="InterPro" id="IPR002967">
    <property type="entry name" value="Delta_tubulin"/>
</dbReference>
<evidence type="ECO:0000259" key="15">
    <source>
        <dbReference type="PROSITE" id="PS52053"/>
    </source>
</evidence>
<keyword evidence="7" id="KW-0547">Nucleotide-binding</keyword>
<dbReference type="GO" id="GO:0004842">
    <property type="term" value="F:ubiquitin-protein transferase activity"/>
    <property type="evidence" value="ECO:0007669"/>
    <property type="project" value="InterPro"/>
</dbReference>
<dbReference type="GO" id="GO:0005929">
    <property type="term" value="C:cilium"/>
    <property type="evidence" value="ECO:0007669"/>
    <property type="project" value="UniProtKB-SubCell"/>
</dbReference>
<dbReference type="GO" id="GO:0005634">
    <property type="term" value="C:nucleus"/>
    <property type="evidence" value="ECO:0007669"/>
    <property type="project" value="UniProtKB-SubCell"/>
</dbReference>
<dbReference type="SUPFAM" id="SSF52490">
    <property type="entry name" value="Tubulin nucleotide-binding domain-like"/>
    <property type="match status" value="1"/>
</dbReference>
<evidence type="ECO:0000256" key="2">
    <source>
        <dbReference type="ARBA" id="ARBA00004123"/>
    </source>
</evidence>
<dbReference type="SUPFAM" id="SSF55307">
    <property type="entry name" value="Tubulin C-terminal domain-like"/>
    <property type="match status" value="1"/>
</dbReference>
<evidence type="ECO:0000256" key="3">
    <source>
        <dbReference type="ARBA" id="ARBA00004138"/>
    </source>
</evidence>
<dbReference type="InterPro" id="IPR029487">
    <property type="entry name" value="NEL_dom"/>
</dbReference>
<gene>
    <name evidence="16" type="ORF">FCC1311_045612</name>
</gene>
<dbReference type="InterPro" id="IPR003008">
    <property type="entry name" value="Tubulin_FtsZ_GTPase"/>
</dbReference>
<evidence type="ECO:0000256" key="14">
    <source>
        <dbReference type="SAM" id="MobiDB-lite"/>
    </source>
</evidence>
<evidence type="ECO:0000256" key="7">
    <source>
        <dbReference type="ARBA" id="ARBA00022741"/>
    </source>
</evidence>
<dbReference type="GO" id="GO:0016567">
    <property type="term" value="P:protein ubiquitination"/>
    <property type="evidence" value="ECO:0007669"/>
    <property type="project" value="InterPro"/>
</dbReference>
<comment type="similarity">
    <text evidence="4">Belongs to the tubulin family.</text>
</comment>
<dbReference type="Proteomes" id="UP000241890">
    <property type="component" value="Unassembled WGS sequence"/>
</dbReference>
<keyword evidence="6" id="KW-0493">Microtubule</keyword>
<dbReference type="PRINTS" id="PR01224">
    <property type="entry name" value="DELTATUBULIN"/>
</dbReference>
<evidence type="ECO:0000256" key="9">
    <source>
        <dbReference type="ARBA" id="ARBA00023134"/>
    </source>
</evidence>
<evidence type="ECO:0000313" key="16">
    <source>
        <dbReference type="EMBL" id="GBG28338.1"/>
    </source>
</evidence>
<dbReference type="GO" id="GO:0005200">
    <property type="term" value="F:structural constituent of cytoskeleton"/>
    <property type="evidence" value="ECO:0007669"/>
    <property type="project" value="InterPro"/>
</dbReference>
<keyword evidence="9" id="KW-0342">GTP-binding</keyword>
<dbReference type="InterPro" id="IPR008280">
    <property type="entry name" value="Tub_FtsZ_C"/>
</dbReference>
<comment type="function">
    <text evidence="13">Acts as a positive regulator of hedgehog signaling and regulates ciliary function.</text>
</comment>
<feature type="region of interest" description="Disordered" evidence="14">
    <location>
        <begin position="950"/>
        <end position="971"/>
    </location>
</feature>
<evidence type="ECO:0000256" key="4">
    <source>
        <dbReference type="ARBA" id="ARBA00009636"/>
    </source>
</evidence>